<sequence>METLFEDNFNFVKSNVITFNCKIMLQCGFKILNYLQKQWLPFFFTQPKYRTPFQQVPNIFQQKELMPFVFSKIKLGMRLSQKVLSICVVNGYNSSTSLQTKPFKVEQCGHLATHFPFYKLNQTSMCHKQVCLDMNYNLNKILLYLQQFTIVNFDHLQQIQQYQKQTKHQQYNLYDIINIHLSRSHYKSVMEIQTSLSCLLKHKFLLRFKNINISSNSQFLISVSIIKLIIYRLTQKKLPSAFSIHTCIFKQQLTLGHDQLRQQKSILSSIKQLHGI</sequence>
<dbReference type="KEGG" id="ptm:GSPATT00015957001"/>
<dbReference type="Proteomes" id="UP000000600">
    <property type="component" value="Unassembled WGS sequence"/>
</dbReference>
<name>A0DDI0_PARTE</name>
<gene>
    <name evidence="1" type="ORF">GSPATT00015957001</name>
</gene>
<dbReference type="HOGENOM" id="CLU_1009926_0_0_1"/>
<dbReference type="AlphaFoldDB" id="A0DDI0"/>
<organism evidence="1 2">
    <name type="scientific">Paramecium tetraurelia</name>
    <dbReference type="NCBI Taxonomy" id="5888"/>
    <lineage>
        <taxon>Eukaryota</taxon>
        <taxon>Sar</taxon>
        <taxon>Alveolata</taxon>
        <taxon>Ciliophora</taxon>
        <taxon>Intramacronucleata</taxon>
        <taxon>Oligohymenophorea</taxon>
        <taxon>Peniculida</taxon>
        <taxon>Parameciidae</taxon>
        <taxon>Paramecium</taxon>
    </lineage>
</organism>
<evidence type="ECO:0008006" key="3">
    <source>
        <dbReference type="Google" id="ProtNLM"/>
    </source>
</evidence>
<accession>A0DDI0</accession>
<reference evidence="1 2" key="1">
    <citation type="journal article" date="2006" name="Nature">
        <title>Global trends of whole-genome duplications revealed by the ciliate Paramecium tetraurelia.</title>
        <authorList>
            <consortium name="Genoscope"/>
            <person name="Aury J.-M."/>
            <person name="Jaillon O."/>
            <person name="Duret L."/>
            <person name="Noel B."/>
            <person name="Jubin C."/>
            <person name="Porcel B.M."/>
            <person name="Segurens B."/>
            <person name="Daubin V."/>
            <person name="Anthouard V."/>
            <person name="Aiach N."/>
            <person name="Arnaiz O."/>
            <person name="Billaut A."/>
            <person name="Beisson J."/>
            <person name="Blanc I."/>
            <person name="Bouhouche K."/>
            <person name="Camara F."/>
            <person name="Duharcourt S."/>
            <person name="Guigo R."/>
            <person name="Gogendeau D."/>
            <person name="Katinka M."/>
            <person name="Keller A.-M."/>
            <person name="Kissmehl R."/>
            <person name="Klotz C."/>
            <person name="Koll F."/>
            <person name="Le Moue A."/>
            <person name="Lepere C."/>
            <person name="Malinsky S."/>
            <person name="Nowacki M."/>
            <person name="Nowak J.K."/>
            <person name="Plattner H."/>
            <person name="Poulain J."/>
            <person name="Ruiz F."/>
            <person name="Serrano V."/>
            <person name="Zagulski M."/>
            <person name="Dessen P."/>
            <person name="Betermier M."/>
            <person name="Weissenbach J."/>
            <person name="Scarpelli C."/>
            <person name="Schachter V."/>
            <person name="Sperling L."/>
            <person name="Meyer E."/>
            <person name="Cohen J."/>
            <person name="Wincker P."/>
        </authorList>
    </citation>
    <scope>NUCLEOTIDE SEQUENCE [LARGE SCALE GENOMIC DNA]</scope>
    <source>
        <strain evidence="1 2">Stock d4-2</strain>
    </source>
</reference>
<dbReference type="GeneID" id="5034279"/>
<proteinExistence type="predicted"/>
<protein>
    <recommendedName>
        <fullName evidence="3">Transmembrane protein</fullName>
    </recommendedName>
</protein>
<evidence type="ECO:0000313" key="1">
    <source>
        <dbReference type="EMBL" id="CAK81097.1"/>
    </source>
</evidence>
<dbReference type="RefSeq" id="XP_001448494.1">
    <property type="nucleotide sequence ID" value="XM_001448457.1"/>
</dbReference>
<keyword evidence="2" id="KW-1185">Reference proteome</keyword>
<evidence type="ECO:0000313" key="2">
    <source>
        <dbReference type="Proteomes" id="UP000000600"/>
    </source>
</evidence>
<dbReference type="InParanoid" id="A0DDI0"/>
<dbReference type="EMBL" id="CT868385">
    <property type="protein sequence ID" value="CAK81097.1"/>
    <property type="molecule type" value="Genomic_DNA"/>
</dbReference>